<name>A0ACB8AX87_9AGAM</name>
<evidence type="ECO:0000313" key="1">
    <source>
        <dbReference type="EMBL" id="KAH7917596.1"/>
    </source>
</evidence>
<organism evidence="1 2">
    <name type="scientific">Leucogyrophana mollusca</name>
    <dbReference type="NCBI Taxonomy" id="85980"/>
    <lineage>
        <taxon>Eukaryota</taxon>
        <taxon>Fungi</taxon>
        <taxon>Dikarya</taxon>
        <taxon>Basidiomycota</taxon>
        <taxon>Agaricomycotina</taxon>
        <taxon>Agaricomycetes</taxon>
        <taxon>Agaricomycetidae</taxon>
        <taxon>Boletales</taxon>
        <taxon>Boletales incertae sedis</taxon>
        <taxon>Leucogyrophana</taxon>
    </lineage>
</organism>
<sequence length="72" mass="8409">FGAYKRVDRKVKPVPGVYPEYAHVRRTIPEDLLASLPPLPTHPPEFTPISKLTYERLKSMHIHEEGFLWPEE</sequence>
<feature type="non-terminal residue" evidence="1">
    <location>
        <position position="72"/>
    </location>
</feature>
<protein>
    <submittedName>
        <fullName evidence="1">Uncharacterized protein</fullName>
    </submittedName>
</protein>
<gene>
    <name evidence="1" type="ORF">BV22DRAFT_987455</name>
</gene>
<proteinExistence type="predicted"/>
<accession>A0ACB8AX87</accession>
<reference evidence="1" key="1">
    <citation type="journal article" date="2021" name="New Phytol.">
        <title>Evolutionary innovations through gain and loss of genes in the ectomycorrhizal Boletales.</title>
        <authorList>
            <person name="Wu G."/>
            <person name="Miyauchi S."/>
            <person name="Morin E."/>
            <person name="Kuo A."/>
            <person name="Drula E."/>
            <person name="Varga T."/>
            <person name="Kohler A."/>
            <person name="Feng B."/>
            <person name="Cao Y."/>
            <person name="Lipzen A."/>
            <person name="Daum C."/>
            <person name="Hundley H."/>
            <person name="Pangilinan J."/>
            <person name="Johnson J."/>
            <person name="Barry K."/>
            <person name="LaButti K."/>
            <person name="Ng V."/>
            <person name="Ahrendt S."/>
            <person name="Min B."/>
            <person name="Choi I.G."/>
            <person name="Park H."/>
            <person name="Plett J.M."/>
            <person name="Magnuson J."/>
            <person name="Spatafora J.W."/>
            <person name="Nagy L.G."/>
            <person name="Henrissat B."/>
            <person name="Grigoriev I.V."/>
            <person name="Yang Z.L."/>
            <person name="Xu J."/>
            <person name="Martin F.M."/>
        </authorList>
    </citation>
    <scope>NUCLEOTIDE SEQUENCE</scope>
    <source>
        <strain evidence="1">KUC20120723A-06</strain>
    </source>
</reference>
<comment type="caution">
    <text evidence="1">The sequence shown here is derived from an EMBL/GenBank/DDBJ whole genome shotgun (WGS) entry which is preliminary data.</text>
</comment>
<dbReference type="EMBL" id="MU266998">
    <property type="protein sequence ID" value="KAH7917596.1"/>
    <property type="molecule type" value="Genomic_DNA"/>
</dbReference>
<dbReference type="Proteomes" id="UP000790709">
    <property type="component" value="Unassembled WGS sequence"/>
</dbReference>
<keyword evidence="2" id="KW-1185">Reference proteome</keyword>
<feature type="non-terminal residue" evidence="1">
    <location>
        <position position="1"/>
    </location>
</feature>
<evidence type="ECO:0000313" key="2">
    <source>
        <dbReference type="Proteomes" id="UP000790709"/>
    </source>
</evidence>